<protein>
    <submittedName>
        <fullName evidence="1">Uncharacterized protein</fullName>
    </submittedName>
</protein>
<organism evidence="1">
    <name type="scientific">viral metagenome</name>
    <dbReference type="NCBI Taxonomy" id="1070528"/>
    <lineage>
        <taxon>unclassified sequences</taxon>
        <taxon>metagenomes</taxon>
        <taxon>organismal metagenomes</taxon>
    </lineage>
</organism>
<evidence type="ECO:0000313" key="1">
    <source>
        <dbReference type="EMBL" id="QHT06383.1"/>
    </source>
</evidence>
<dbReference type="AlphaFoldDB" id="A0A6C0CQ18"/>
<sequence length="130" mass="14717">MINAFANHFDEARNCYRAAIAEKKMAANVCSEVIDDIIDKIDADTKVAELSPPLFASRPMTIGGSSIFRDPNYDHYGNPITARNTDLIEEEIRLLKPPKGLKRHFAEVLYDQQDAQEEKEKKSLCQCVLM</sequence>
<accession>A0A6C0CQ18</accession>
<reference evidence="1" key="1">
    <citation type="journal article" date="2020" name="Nature">
        <title>Giant virus diversity and host interactions through global metagenomics.</title>
        <authorList>
            <person name="Schulz F."/>
            <person name="Roux S."/>
            <person name="Paez-Espino D."/>
            <person name="Jungbluth S."/>
            <person name="Walsh D.A."/>
            <person name="Denef V.J."/>
            <person name="McMahon K.D."/>
            <person name="Konstantinidis K.T."/>
            <person name="Eloe-Fadrosh E.A."/>
            <person name="Kyrpides N.C."/>
            <person name="Woyke T."/>
        </authorList>
    </citation>
    <scope>NUCLEOTIDE SEQUENCE</scope>
    <source>
        <strain evidence="1">GVMAG-M-3300021425-30</strain>
    </source>
</reference>
<dbReference type="EMBL" id="MN739468">
    <property type="protein sequence ID" value="QHT06383.1"/>
    <property type="molecule type" value="Genomic_DNA"/>
</dbReference>
<name>A0A6C0CQ18_9ZZZZ</name>
<proteinExistence type="predicted"/>